<evidence type="ECO:0000256" key="6">
    <source>
        <dbReference type="ARBA" id="ARBA00023125"/>
    </source>
</evidence>
<evidence type="ECO:0000256" key="4">
    <source>
        <dbReference type="ARBA" id="ARBA00022801"/>
    </source>
</evidence>
<dbReference type="RefSeq" id="WP_021018392.1">
    <property type="nucleotide sequence ID" value="NZ_CP015879.1"/>
</dbReference>
<dbReference type="AlphaFoldDB" id="A0A1A9KMP9"/>
<name>A0A1A9KMP9_9PSED</name>
<evidence type="ECO:0000256" key="2">
    <source>
        <dbReference type="ARBA" id="ARBA00022670"/>
    </source>
</evidence>
<keyword evidence="7" id="KW-0456">Lyase</keyword>
<evidence type="ECO:0000256" key="5">
    <source>
        <dbReference type="ARBA" id="ARBA00023124"/>
    </source>
</evidence>
<evidence type="ECO:0000256" key="7">
    <source>
        <dbReference type="ARBA" id="ARBA00023239"/>
    </source>
</evidence>
<dbReference type="PANTHER" id="PTHR13604">
    <property type="entry name" value="DC12-RELATED"/>
    <property type="match status" value="1"/>
</dbReference>
<keyword evidence="3" id="KW-0227">DNA damage</keyword>
<evidence type="ECO:0000256" key="3">
    <source>
        <dbReference type="ARBA" id="ARBA00022763"/>
    </source>
</evidence>
<reference evidence="9 10" key="1">
    <citation type="submission" date="2016-05" db="EMBL/GenBank/DDBJ databases">
        <title>Genome Sequence of Pseudomonas citronellolis Strain SJTE-3, an Estrogens and Persistent Organic Pollutants degradation strain.</title>
        <authorList>
            <person name="Liang R."/>
        </authorList>
    </citation>
    <scope>NUCLEOTIDE SEQUENCE [LARGE SCALE GENOMIC DNA]</scope>
    <source>
        <strain evidence="9 10">SJTE-3</strain>
        <plasmid evidence="10">Plasmid prbl16</plasmid>
    </source>
</reference>
<dbReference type="GO" id="GO:0003697">
    <property type="term" value="F:single-stranded DNA binding"/>
    <property type="evidence" value="ECO:0007669"/>
    <property type="project" value="InterPro"/>
</dbReference>
<dbReference type="GO" id="GO:0006508">
    <property type="term" value="P:proteolysis"/>
    <property type="evidence" value="ECO:0007669"/>
    <property type="project" value="UniProtKB-KW"/>
</dbReference>
<keyword evidence="6" id="KW-0238">DNA-binding</keyword>
<organism evidence="9 10">
    <name type="scientific">Pseudomonas citronellolis</name>
    <dbReference type="NCBI Taxonomy" id="53408"/>
    <lineage>
        <taxon>Bacteria</taxon>
        <taxon>Pseudomonadati</taxon>
        <taxon>Pseudomonadota</taxon>
        <taxon>Gammaproteobacteria</taxon>
        <taxon>Pseudomonadales</taxon>
        <taxon>Pseudomonadaceae</taxon>
        <taxon>Pseudomonas</taxon>
    </lineage>
</organism>
<dbReference type="GO" id="GO:0008233">
    <property type="term" value="F:peptidase activity"/>
    <property type="evidence" value="ECO:0007669"/>
    <property type="project" value="UniProtKB-KW"/>
</dbReference>
<dbReference type="InterPro" id="IPR003738">
    <property type="entry name" value="SRAP"/>
</dbReference>
<comment type="similarity">
    <text evidence="1 8">Belongs to the SOS response-associated peptidase family.</text>
</comment>
<evidence type="ECO:0000256" key="1">
    <source>
        <dbReference type="ARBA" id="ARBA00008136"/>
    </source>
</evidence>
<protein>
    <recommendedName>
        <fullName evidence="8">Abasic site processing protein</fullName>
        <ecNumber evidence="8">3.4.-.-</ecNumber>
    </recommendedName>
</protein>
<dbReference type="Gene3D" id="3.90.1680.10">
    <property type="entry name" value="SOS response associated peptidase-like"/>
    <property type="match status" value="1"/>
</dbReference>
<evidence type="ECO:0000313" key="10">
    <source>
        <dbReference type="Proteomes" id="UP000077748"/>
    </source>
</evidence>
<keyword evidence="9" id="KW-0614">Plasmid</keyword>
<proteinExistence type="inferred from homology"/>
<dbReference type="InterPro" id="IPR036590">
    <property type="entry name" value="SRAP-like"/>
</dbReference>
<keyword evidence="4 8" id="KW-0378">Hydrolase</keyword>
<dbReference type="Pfam" id="PF02586">
    <property type="entry name" value="SRAP"/>
    <property type="match status" value="1"/>
</dbReference>
<dbReference type="EMBL" id="CP015879">
    <property type="protein sequence ID" value="ANI18729.1"/>
    <property type="molecule type" value="Genomic_DNA"/>
</dbReference>
<sequence length="212" mass="24190">MCSHYEAPETQRLIDGFGVAPEGQFKMDLWPCYEGPFIRLRDTESPDEEGPEFEALVGQFGLLPFWAKTRTLGRDTYNARTETVASKPSYRVAWREAKHCIIPAAAIYEPDWRTGKSVPTRISRKDGGIMSIAGLWERWKTPEGDLHSYTMLTVNADDHALMQNFHKPGSEKRMVVILPNGLIQDWLRAPAERSMDFMQQYPADRLQAEARG</sequence>
<dbReference type="GO" id="GO:0106300">
    <property type="term" value="P:protein-DNA covalent cross-linking repair"/>
    <property type="evidence" value="ECO:0007669"/>
    <property type="project" value="InterPro"/>
</dbReference>
<dbReference type="EC" id="3.4.-.-" evidence="8"/>
<accession>A0A1A9KMP9</accession>
<keyword evidence="2 8" id="KW-0645">Protease</keyword>
<dbReference type="Proteomes" id="UP000077748">
    <property type="component" value="Plasmid pRBL16"/>
</dbReference>
<gene>
    <name evidence="9" type="ORF">A9C11_32225</name>
</gene>
<dbReference type="GO" id="GO:0016829">
    <property type="term" value="F:lyase activity"/>
    <property type="evidence" value="ECO:0007669"/>
    <property type="project" value="UniProtKB-KW"/>
</dbReference>
<dbReference type="PANTHER" id="PTHR13604:SF0">
    <property type="entry name" value="ABASIC SITE PROCESSING PROTEIN HMCES"/>
    <property type="match status" value="1"/>
</dbReference>
<keyword evidence="5" id="KW-0190">Covalent protein-DNA linkage</keyword>
<dbReference type="SUPFAM" id="SSF143081">
    <property type="entry name" value="BB1717-like"/>
    <property type="match status" value="1"/>
</dbReference>
<evidence type="ECO:0000313" key="9">
    <source>
        <dbReference type="EMBL" id="ANI18729.1"/>
    </source>
</evidence>
<geneLocation type="plasmid" evidence="10">
    <name>prbl16</name>
</geneLocation>
<evidence type="ECO:0000256" key="8">
    <source>
        <dbReference type="RuleBase" id="RU364100"/>
    </source>
</evidence>